<dbReference type="Gene3D" id="1.10.10.1940">
    <property type="match status" value="2"/>
</dbReference>
<feature type="domain" description="ShKT" evidence="4">
    <location>
        <begin position="199"/>
        <end position="234"/>
    </location>
</feature>
<dbReference type="OrthoDB" id="10250153at2759"/>
<comment type="caution">
    <text evidence="5">The sequence shown here is derived from an EMBL/GenBank/DDBJ whole genome shotgun (WGS) entry which is preliminary data.</text>
</comment>
<evidence type="ECO:0000256" key="1">
    <source>
        <dbReference type="PROSITE-ProRule" id="PRU01005"/>
    </source>
</evidence>
<feature type="region of interest" description="Disordered" evidence="2">
    <location>
        <begin position="122"/>
        <end position="195"/>
    </location>
</feature>
<feature type="chain" id="PRO_5035743951" description="ShKT domain-containing protein" evidence="3">
    <location>
        <begin position="29"/>
        <end position="445"/>
    </location>
</feature>
<protein>
    <recommendedName>
        <fullName evidence="4">ShKT domain-containing protein</fullName>
    </recommendedName>
</protein>
<gene>
    <name evidence="5" type="ORF">OFUS_LOCUS22130</name>
</gene>
<name>A0A8S4Q2A0_OWEFU</name>
<dbReference type="EMBL" id="CAIIXF020000010">
    <property type="protein sequence ID" value="CAH1797921.1"/>
    <property type="molecule type" value="Genomic_DNA"/>
</dbReference>
<proteinExistence type="predicted"/>
<keyword evidence="6" id="KW-1185">Reference proteome</keyword>
<feature type="disulfide bond" evidence="1">
    <location>
        <begin position="278"/>
        <end position="291"/>
    </location>
</feature>
<comment type="caution">
    <text evidence="1">Lacks conserved residue(s) required for the propagation of feature annotation.</text>
</comment>
<evidence type="ECO:0000256" key="3">
    <source>
        <dbReference type="SAM" id="SignalP"/>
    </source>
</evidence>
<feature type="domain" description="ShKT" evidence="4">
    <location>
        <begin position="84"/>
        <end position="120"/>
    </location>
</feature>
<dbReference type="SMART" id="SM00254">
    <property type="entry name" value="ShKT"/>
    <property type="match status" value="6"/>
</dbReference>
<feature type="domain" description="ShKT" evidence="4">
    <location>
        <begin position="31"/>
        <end position="69"/>
    </location>
</feature>
<feature type="domain" description="ShKT" evidence="4">
    <location>
        <begin position="259"/>
        <end position="294"/>
    </location>
</feature>
<dbReference type="PROSITE" id="PS51670">
    <property type="entry name" value="SHKT"/>
    <property type="match status" value="4"/>
</dbReference>
<accession>A0A8S4Q2A0</accession>
<dbReference type="AlphaFoldDB" id="A0A8S4Q2A0"/>
<evidence type="ECO:0000313" key="6">
    <source>
        <dbReference type="Proteomes" id="UP000749559"/>
    </source>
</evidence>
<dbReference type="Proteomes" id="UP000749559">
    <property type="component" value="Unassembled WGS sequence"/>
</dbReference>
<sequence>MHFGNPTTMEGLTWTLAVCTLLVIGSSAEECKDKTPNTCAKSDYKNKYCSGEYEWDWFKEQCKKSCNLCGTSESTQNSTDDEECKDEKPLMCSLSKDKFCSGEKEWDWFQKQCKKSCNLCGTGESTQETTDKEGSESTQGATDNEGSESIQETTDNEGSESTQGATDEKGSESTQGATDKEGSESTQETTGEEAVATGCEDIRSIRCESFKERNNLNCNFRYEKKYCKKTCNLCNEKTGSSLDQLQTIAEEKRQGSEGCKDTLPSYCEEGKKYDYMTCESSFDKRSCKKTCNLCKPETGCRDISNLCKYYTADGSLNCTLSGHGVDCRKSCNLCDDNGGTAETGSQIIADAEKRQESEDCRDIMPDCLRQNNEDGLDCGKSHVQLICKKFCKLCPGDAGIATACRDRDSKCGLYKQRGLLNCANSMERYKCMNTCNACDVIGGTD</sequence>
<keyword evidence="3" id="KW-0732">Signal</keyword>
<evidence type="ECO:0000256" key="2">
    <source>
        <dbReference type="SAM" id="MobiDB-lite"/>
    </source>
</evidence>
<evidence type="ECO:0000313" key="5">
    <source>
        <dbReference type="EMBL" id="CAH1797921.1"/>
    </source>
</evidence>
<organism evidence="5 6">
    <name type="scientific">Owenia fusiformis</name>
    <name type="common">Polychaete worm</name>
    <dbReference type="NCBI Taxonomy" id="6347"/>
    <lineage>
        <taxon>Eukaryota</taxon>
        <taxon>Metazoa</taxon>
        <taxon>Spiralia</taxon>
        <taxon>Lophotrochozoa</taxon>
        <taxon>Annelida</taxon>
        <taxon>Polychaeta</taxon>
        <taxon>Sedentaria</taxon>
        <taxon>Canalipalpata</taxon>
        <taxon>Sabellida</taxon>
        <taxon>Oweniida</taxon>
        <taxon>Oweniidae</taxon>
        <taxon>Owenia</taxon>
    </lineage>
</organism>
<feature type="compositionally biased region" description="Low complexity" evidence="2">
    <location>
        <begin position="184"/>
        <end position="193"/>
    </location>
</feature>
<dbReference type="PANTHER" id="PTHR21724:SF109">
    <property type="entry name" value="SHKT DOMAIN-CONTAINING PROTEIN"/>
    <property type="match status" value="1"/>
</dbReference>
<keyword evidence="1" id="KW-1015">Disulfide bond</keyword>
<feature type="disulfide bond" evidence="1">
    <location>
        <begin position="218"/>
        <end position="231"/>
    </location>
</feature>
<dbReference type="PANTHER" id="PTHR21724">
    <property type="entry name" value="SHKT DOMAIN-CONTAINING PROTEIN"/>
    <property type="match status" value="1"/>
</dbReference>
<feature type="signal peptide" evidence="3">
    <location>
        <begin position="1"/>
        <end position="28"/>
    </location>
</feature>
<reference evidence="5" key="1">
    <citation type="submission" date="2022-03" db="EMBL/GenBank/DDBJ databases">
        <authorList>
            <person name="Martin C."/>
        </authorList>
    </citation>
    <scope>NUCLEOTIDE SEQUENCE</scope>
</reference>
<dbReference type="InterPro" id="IPR003582">
    <property type="entry name" value="ShKT_dom"/>
</dbReference>
<feature type="compositionally biased region" description="Polar residues" evidence="2">
    <location>
        <begin position="136"/>
        <end position="153"/>
    </location>
</feature>
<evidence type="ECO:0000259" key="4">
    <source>
        <dbReference type="PROSITE" id="PS51670"/>
    </source>
</evidence>